<feature type="domain" description="Oxidoreductase molybdopterin-binding" evidence="2">
    <location>
        <begin position="65"/>
        <end position="212"/>
    </location>
</feature>
<dbReference type="AlphaFoldDB" id="A0A139AR13"/>
<protein>
    <submittedName>
        <fullName evidence="3">Molybdopterin binding oxidoreductase</fullName>
    </submittedName>
</protein>
<dbReference type="SUPFAM" id="SSF56524">
    <property type="entry name" value="Oxidoreductase molybdopterin-binding domain"/>
    <property type="match status" value="1"/>
</dbReference>
<dbReference type="InterPro" id="IPR036374">
    <property type="entry name" value="OxRdtase_Mopterin-bd_sf"/>
</dbReference>
<dbReference type="PANTHER" id="PTHR43032:SF4">
    <property type="entry name" value="OXIDOREDUCTASE MOLYBDOPTERIN-BINDING DOMAIN-CONTAINING PROTEIN"/>
    <property type="match status" value="1"/>
</dbReference>
<dbReference type="EMBL" id="KQ965739">
    <property type="protein sequence ID" value="KXS19169.1"/>
    <property type="molecule type" value="Genomic_DNA"/>
</dbReference>
<name>A0A139AR13_GONPJ</name>
<dbReference type="PANTHER" id="PTHR43032">
    <property type="entry name" value="PROTEIN-METHIONINE-SULFOXIDE REDUCTASE"/>
    <property type="match status" value="1"/>
</dbReference>
<dbReference type="Proteomes" id="UP000070544">
    <property type="component" value="Unassembled WGS sequence"/>
</dbReference>
<evidence type="ECO:0000256" key="1">
    <source>
        <dbReference type="SAM" id="MobiDB-lite"/>
    </source>
</evidence>
<dbReference type="InterPro" id="IPR000572">
    <property type="entry name" value="OxRdtase_Mopterin-bd_dom"/>
</dbReference>
<accession>A0A139AR13</accession>
<organism evidence="3 4">
    <name type="scientific">Gonapodya prolifera (strain JEL478)</name>
    <name type="common">Monoblepharis prolifera</name>
    <dbReference type="NCBI Taxonomy" id="1344416"/>
    <lineage>
        <taxon>Eukaryota</taxon>
        <taxon>Fungi</taxon>
        <taxon>Fungi incertae sedis</taxon>
        <taxon>Chytridiomycota</taxon>
        <taxon>Chytridiomycota incertae sedis</taxon>
        <taxon>Monoblepharidomycetes</taxon>
        <taxon>Monoblepharidales</taxon>
        <taxon>Gonapodyaceae</taxon>
        <taxon>Gonapodya</taxon>
    </lineage>
</organism>
<feature type="compositionally biased region" description="Basic and acidic residues" evidence="1">
    <location>
        <begin position="32"/>
        <end position="47"/>
    </location>
</feature>
<dbReference type="OrthoDB" id="10051395at2759"/>
<reference evidence="3 4" key="1">
    <citation type="journal article" date="2015" name="Genome Biol. Evol.">
        <title>Phylogenomic analyses indicate that early fungi evolved digesting cell walls of algal ancestors of land plants.</title>
        <authorList>
            <person name="Chang Y."/>
            <person name="Wang S."/>
            <person name="Sekimoto S."/>
            <person name="Aerts A.L."/>
            <person name="Choi C."/>
            <person name="Clum A."/>
            <person name="LaButti K.M."/>
            <person name="Lindquist E.A."/>
            <person name="Yee Ngan C."/>
            <person name="Ohm R.A."/>
            <person name="Salamov A.A."/>
            <person name="Grigoriev I.V."/>
            <person name="Spatafora J.W."/>
            <person name="Berbee M.L."/>
        </authorList>
    </citation>
    <scope>NUCLEOTIDE SEQUENCE [LARGE SCALE GENOMIC DNA]</scope>
    <source>
        <strain evidence="3 4">JEL478</strain>
    </source>
</reference>
<gene>
    <name evidence="3" type="ORF">M427DRAFT_53141</name>
</gene>
<evidence type="ECO:0000313" key="4">
    <source>
        <dbReference type="Proteomes" id="UP000070544"/>
    </source>
</evidence>
<sequence length="255" mass="29155">MAPVQTDPAIDLSSSKAQNEIRKKQRLLQNHLDGKPSSRKHSTEDRIPPGNHHSRSFQVLDLGHRPALDLASWSLTCASGAGEVAVGVRELEQLGVVQLEADFHCVTTWSALSVKWTKALPFSTLVQHLTARGIVPSDWQWLVQTGRDGYVTVAPREDLEREEVHLVWELDGAPIPPEHGIVRIIIPHLYGWKSAKFLQRIEFAREYRDGFWEKLGYHERGNVWFEERFKDPNEDITKRKRWGGARDGTHEFEES</sequence>
<dbReference type="Pfam" id="PF00174">
    <property type="entry name" value="Oxidored_molyb"/>
    <property type="match status" value="1"/>
</dbReference>
<evidence type="ECO:0000259" key="2">
    <source>
        <dbReference type="Pfam" id="PF00174"/>
    </source>
</evidence>
<feature type="region of interest" description="Disordered" evidence="1">
    <location>
        <begin position="29"/>
        <end position="54"/>
    </location>
</feature>
<evidence type="ECO:0000313" key="3">
    <source>
        <dbReference type="EMBL" id="KXS19169.1"/>
    </source>
</evidence>
<dbReference type="Gene3D" id="3.90.420.10">
    <property type="entry name" value="Oxidoreductase, molybdopterin-binding domain"/>
    <property type="match status" value="1"/>
</dbReference>
<keyword evidence="4" id="KW-1185">Reference proteome</keyword>
<proteinExistence type="predicted"/>